<comment type="cofactor">
    <cofactor evidence="15">
        <name>Mg(2+)</name>
        <dbReference type="ChEBI" id="CHEBI:18420"/>
    </cofactor>
    <text evidence="15">Binds 2 magnesium ions per subunit.</text>
</comment>
<evidence type="ECO:0000256" key="5">
    <source>
        <dbReference type="ARBA" id="ARBA00022679"/>
    </source>
</evidence>
<name>A0A2M8LIK9_9BACT</name>
<evidence type="ECO:0000256" key="7">
    <source>
        <dbReference type="ARBA" id="ARBA00022705"/>
    </source>
</evidence>
<keyword evidence="12 15" id="KW-0238">DNA-binding</keyword>
<keyword evidence="13 15" id="KW-0234">DNA repair</keyword>
<feature type="binding site" evidence="15">
    <location>
        <position position="104"/>
    </location>
    <ligand>
        <name>Mg(2+)</name>
        <dbReference type="ChEBI" id="CHEBI:18420"/>
    </ligand>
</feature>
<dbReference type="HAMAP" id="MF_01113">
    <property type="entry name" value="DNApol_IV"/>
    <property type="match status" value="1"/>
</dbReference>
<evidence type="ECO:0000256" key="6">
    <source>
        <dbReference type="ARBA" id="ARBA00022695"/>
    </source>
</evidence>
<reference evidence="18" key="1">
    <citation type="submission" date="2017-09" db="EMBL/GenBank/DDBJ databases">
        <title>Depth-based differentiation of microbial function through sediment-hosted aquifers and enrichment of novel symbionts in the deep terrestrial subsurface.</title>
        <authorList>
            <person name="Probst A.J."/>
            <person name="Ladd B."/>
            <person name="Jarett J.K."/>
            <person name="Geller-Mcgrath D.E."/>
            <person name="Sieber C.M.K."/>
            <person name="Emerson J.B."/>
            <person name="Anantharaman K."/>
            <person name="Thomas B.C."/>
            <person name="Malmstrom R."/>
            <person name="Stieglmeier M."/>
            <person name="Klingl A."/>
            <person name="Woyke T."/>
            <person name="Ryan C.M."/>
            <person name="Banfield J.F."/>
        </authorList>
    </citation>
    <scope>NUCLEOTIDE SEQUENCE [LARGE SCALE GENOMIC DNA]</scope>
</reference>
<dbReference type="Pfam" id="PF11799">
    <property type="entry name" value="IMS_C"/>
    <property type="match status" value="1"/>
</dbReference>
<dbReference type="GO" id="GO:0009432">
    <property type="term" value="P:SOS response"/>
    <property type="evidence" value="ECO:0007669"/>
    <property type="project" value="TreeGrafter"/>
</dbReference>
<dbReference type="PROSITE" id="PS50173">
    <property type="entry name" value="UMUC"/>
    <property type="match status" value="1"/>
</dbReference>
<evidence type="ECO:0000256" key="2">
    <source>
        <dbReference type="ARBA" id="ARBA00010945"/>
    </source>
</evidence>
<dbReference type="GO" id="GO:0006261">
    <property type="term" value="P:DNA-templated DNA replication"/>
    <property type="evidence" value="ECO:0007669"/>
    <property type="project" value="UniProtKB-UniRule"/>
</dbReference>
<dbReference type="SUPFAM" id="SSF100879">
    <property type="entry name" value="Lesion bypass DNA polymerase (Y-family), little finger domain"/>
    <property type="match status" value="1"/>
</dbReference>
<feature type="active site" evidence="15">
    <location>
        <position position="105"/>
    </location>
</feature>
<evidence type="ECO:0000313" key="17">
    <source>
        <dbReference type="EMBL" id="PJE77283.1"/>
    </source>
</evidence>
<dbReference type="InterPro" id="IPR036775">
    <property type="entry name" value="DNA_pol_Y-fam_lit_finger_sf"/>
</dbReference>
<dbReference type="Pfam" id="PF00817">
    <property type="entry name" value="IMS"/>
    <property type="match status" value="1"/>
</dbReference>
<keyword evidence="7 15" id="KW-0235">DNA replication</keyword>
<dbReference type="Gene3D" id="1.10.150.20">
    <property type="entry name" value="5' to 3' exonuclease, C-terminal subdomain"/>
    <property type="match status" value="1"/>
</dbReference>
<dbReference type="InterPro" id="IPR001126">
    <property type="entry name" value="UmuC"/>
</dbReference>
<gene>
    <name evidence="15" type="primary">dinB</name>
    <name evidence="17" type="ORF">COV05_00030</name>
</gene>
<keyword evidence="11 15" id="KW-0239">DNA-directed DNA polymerase</keyword>
<evidence type="ECO:0000256" key="1">
    <source>
        <dbReference type="ARBA" id="ARBA00004496"/>
    </source>
</evidence>
<evidence type="ECO:0000256" key="3">
    <source>
        <dbReference type="ARBA" id="ARBA00022457"/>
    </source>
</evidence>
<sequence length="401" mass="45375">MQRIILHIDMNSYFASVEQQANPFLRGKPIGITGKDQIRSVVATASIEAKKLGVKTAMSTWEAKKICPSLILWPGDPEKYSDIMHRFNAIYREFTPHIEPFSVDESFLDITEEAEDYFGATYIAQMIRSRLKEELGDHITASIGIAPNKLMAKLACETVKPSGLTVVQSDDVIDLLNRCNLTDLCGIGPRIHARLNTLGIKTFQELRAFPLEDLQREFKSYGLWLHEASHGRDLSQGVTSDIQDIKSYGHSYTLPQNTTDPVILKRYLFGLADKVGWRMRRDGVVARRVTAHVRFGNFTNHSEQRTFNEPTADGKNLFEVAWSILRPHLKSDVRLVGLSASLLCQNPSQPSLFKKERNMQSVLCALDTLQHRYGSGVWKRASTLPIEFKPRSSGFHFDHEV</sequence>
<dbReference type="Gene3D" id="3.30.70.270">
    <property type="match status" value="1"/>
</dbReference>
<dbReference type="NCBIfam" id="NF002677">
    <property type="entry name" value="PRK02406.1"/>
    <property type="match status" value="1"/>
</dbReference>
<accession>A0A2M8LIK9</accession>
<dbReference type="CDD" id="cd03586">
    <property type="entry name" value="PolY_Pol_IV_kappa"/>
    <property type="match status" value="1"/>
</dbReference>
<keyword evidence="4 15" id="KW-0963">Cytoplasm</keyword>
<dbReference type="GO" id="GO:0006281">
    <property type="term" value="P:DNA repair"/>
    <property type="evidence" value="ECO:0007669"/>
    <property type="project" value="UniProtKB-UniRule"/>
</dbReference>
<comment type="caution">
    <text evidence="17">The sequence shown here is derived from an EMBL/GenBank/DDBJ whole genome shotgun (WGS) entry which is preliminary data.</text>
</comment>
<keyword evidence="6 15" id="KW-0548">Nucleotidyltransferase</keyword>
<feature type="domain" description="UmuC" evidence="16">
    <location>
        <begin position="5"/>
        <end position="188"/>
    </location>
</feature>
<evidence type="ECO:0000256" key="9">
    <source>
        <dbReference type="ARBA" id="ARBA00022763"/>
    </source>
</evidence>
<dbReference type="EMBL" id="PFEU01000001">
    <property type="protein sequence ID" value="PJE77283.1"/>
    <property type="molecule type" value="Genomic_DNA"/>
</dbReference>
<dbReference type="GO" id="GO:0042276">
    <property type="term" value="P:error-prone translesion synthesis"/>
    <property type="evidence" value="ECO:0007669"/>
    <property type="project" value="TreeGrafter"/>
</dbReference>
<dbReference type="GO" id="GO:0005829">
    <property type="term" value="C:cytosol"/>
    <property type="evidence" value="ECO:0007669"/>
    <property type="project" value="TreeGrafter"/>
</dbReference>
<dbReference type="GO" id="GO:0000287">
    <property type="term" value="F:magnesium ion binding"/>
    <property type="evidence" value="ECO:0007669"/>
    <property type="project" value="UniProtKB-UniRule"/>
</dbReference>
<dbReference type="InterPro" id="IPR017961">
    <property type="entry name" value="DNA_pol_Y-fam_little_finger"/>
</dbReference>
<keyword evidence="8 15" id="KW-0479">Metal-binding</keyword>
<keyword evidence="3 15" id="KW-0515">Mutator protein</keyword>
<keyword evidence="10 15" id="KW-0460">Magnesium</keyword>
<evidence type="ECO:0000256" key="13">
    <source>
        <dbReference type="ARBA" id="ARBA00023204"/>
    </source>
</evidence>
<protein>
    <recommendedName>
        <fullName evidence="15">DNA polymerase IV</fullName>
        <shortName evidence="15">Pol IV</shortName>
        <ecNumber evidence="15">2.7.7.7</ecNumber>
    </recommendedName>
</protein>
<dbReference type="InterPro" id="IPR022880">
    <property type="entry name" value="DNApol_IV"/>
</dbReference>
<evidence type="ECO:0000256" key="11">
    <source>
        <dbReference type="ARBA" id="ARBA00022932"/>
    </source>
</evidence>
<evidence type="ECO:0000256" key="14">
    <source>
        <dbReference type="ARBA" id="ARBA00049244"/>
    </source>
</evidence>
<dbReference type="InterPro" id="IPR043128">
    <property type="entry name" value="Rev_trsase/Diguanyl_cyclase"/>
</dbReference>
<keyword evidence="9 15" id="KW-0227">DNA damage</keyword>
<dbReference type="InterPro" id="IPR043502">
    <property type="entry name" value="DNA/RNA_pol_sf"/>
</dbReference>
<dbReference type="PANTHER" id="PTHR11076">
    <property type="entry name" value="DNA REPAIR POLYMERASE UMUC / TRANSFERASE FAMILY MEMBER"/>
    <property type="match status" value="1"/>
</dbReference>
<dbReference type="GO" id="GO:0003684">
    <property type="term" value="F:damaged DNA binding"/>
    <property type="evidence" value="ECO:0007669"/>
    <property type="project" value="InterPro"/>
</dbReference>
<feature type="site" description="Substrate discrimination" evidence="15">
    <location>
        <position position="14"/>
    </location>
</feature>
<evidence type="ECO:0000313" key="18">
    <source>
        <dbReference type="Proteomes" id="UP000231436"/>
    </source>
</evidence>
<evidence type="ECO:0000256" key="12">
    <source>
        <dbReference type="ARBA" id="ARBA00023125"/>
    </source>
</evidence>
<comment type="similarity">
    <text evidence="2 15">Belongs to the DNA polymerase type-Y family.</text>
</comment>
<dbReference type="AlphaFoldDB" id="A0A2M8LIK9"/>
<dbReference type="Gene3D" id="3.30.1490.100">
    <property type="entry name" value="DNA polymerase, Y-family, little finger domain"/>
    <property type="match status" value="1"/>
</dbReference>
<evidence type="ECO:0000256" key="4">
    <source>
        <dbReference type="ARBA" id="ARBA00022490"/>
    </source>
</evidence>
<comment type="function">
    <text evidence="15">Poorly processive, error-prone DNA polymerase involved in untargeted mutagenesis. Copies undamaged DNA at stalled replication forks, which arise in vivo from mismatched or misaligned primer ends. These misaligned primers can be extended by PolIV. Exhibits no 3'-5' exonuclease (proofreading) activity. May be involved in translesional synthesis, in conjunction with the beta clamp from PolIII.</text>
</comment>
<comment type="catalytic activity">
    <reaction evidence="14 15">
        <text>DNA(n) + a 2'-deoxyribonucleoside 5'-triphosphate = DNA(n+1) + diphosphate</text>
        <dbReference type="Rhea" id="RHEA:22508"/>
        <dbReference type="Rhea" id="RHEA-COMP:17339"/>
        <dbReference type="Rhea" id="RHEA-COMP:17340"/>
        <dbReference type="ChEBI" id="CHEBI:33019"/>
        <dbReference type="ChEBI" id="CHEBI:61560"/>
        <dbReference type="ChEBI" id="CHEBI:173112"/>
        <dbReference type="EC" id="2.7.7.7"/>
    </reaction>
</comment>
<keyword evidence="5 15" id="KW-0808">Transferase</keyword>
<dbReference type="EC" id="2.7.7.7" evidence="15"/>
<evidence type="ECO:0000256" key="15">
    <source>
        <dbReference type="HAMAP-Rule" id="MF_01113"/>
    </source>
</evidence>
<dbReference type="PANTHER" id="PTHR11076:SF33">
    <property type="entry name" value="DNA POLYMERASE KAPPA"/>
    <property type="match status" value="1"/>
</dbReference>
<dbReference type="Proteomes" id="UP000231436">
    <property type="component" value="Unassembled WGS sequence"/>
</dbReference>
<feature type="binding site" evidence="15">
    <location>
        <position position="9"/>
    </location>
    <ligand>
        <name>Mg(2+)</name>
        <dbReference type="ChEBI" id="CHEBI:18420"/>
    </ligand>
</feature>
<evidence type="ECO:0000259" key="16">
    <source>
        <dbReference type="PROSITE" id="PS50173"/>
    </source>
</evidence>
<dbReference type="InterPro" id="IPR050116">
    <property type="entry name" value="DNA_polymerase-Y"/>
</dbReference>
<dbReference type="InterPro" id="IPR053848">
    <property type="entry name" value="IMS_HHH_1"/>
</dbReference>
<evidence type="ECO:0000256" key="8">
    <source>
        <dbReference type="ARBA" id="ARBA00022723"/>
    </source>
</evidence>
<dbReference type="Gene3D" id="3.40.1170.60">
    <property type="match status" value="1"/>
</dbReference>
<evidence type="ECO:0000256" key="10">
    <source>
        <dbReference type="ARBA" id="ARBA00022842"/>
    </source>
</evidence>
<dbReference type="Pfam" id="PF21999">
    <property type="entry name" value="IMS_HHH_1"/>
    <property type="match status" value="1"/>
</dbReference>
<dbReference type="SUPFAM" id="SSF56672">
    <property type="entry name" value="DNA/RNA polymerases"/>
    <property type="match status" value="1"/>
</dbReference>
<organism evidence="17 18">
    <name type="scientific">Candidatus Uhrbacteria bacterium CG10_big_fil_rev_8_21_14_0_10_48_16</name>
    <dbReference type="NCBI Taxonomy" id="1975038"/>
    <lineage>
        <taxon>Bacteria</taxon>
        <taxon>Candidatus Uhriibacteriota</taxon>
    </lineage>
</organism>
<comment type="subcellular location">
    <subcellularLocation>
        <location evidence="1 15">Cytoplasm</location>
    </subcellularLocation>
</comment>
<comment type="subunit">
    <text evidence="15">Monomer.</text>
</comment>
<dbReference type="GO" id="GO:0003887">
    <property type="term" value="F:DNA-directed DNA polymerase activity"/>
    <property type="evidence" value="ECO:0007669"/>
    <property type="project" value="UniProtKB-UniRule"/>
</dbReference>
<proteinExistence type="inferred from homology"/>